<dbReference type="AlphaFoldDB" id="A0A9X2ZB69"/>
<dbReference type="InterPro" id="IPR000326">
    <property type="entry name" value="PAP2/HPO"/>
</dbReference>
<feature type="domain" description="Phosphatidic acid phosphatase type 2/haloperoxidase" evidence="2">
    <location>
        <begin position="105"/>
        <end position="208"/>
    </location>
</feature>
<sequence>MFSLFSVVATNAQNTVKDSITVKNDTVKNIKFNYKQLIIPGVLIGYGLIGLESDYLKGFNSQIHTEVKEDIDKKITIDDFSQYAPAVSVYALNAFGVEGKNNLKDRTIILGTSYVIMTATVLALKSITKVERPDGSSNNSFPSGHTATAFAGAEFLYQEYKDKSIWYGIAGYAVATGTGIFRMVNDRHWLTDVAAGAGIGILSTKIAYWVSPYVTKKIFGEREKRVTSMITPFYNGKQMGFGFAMGF</sequence>
<reference evidence="3" key="1">
    <citation type="submission" date="2022-10" db="EMBL/GenBank/DDBJ databases">
        <title>Two novel species of Flavobacterium.</title>
        <authorList>
            <person name="Liu Q."/>
            <person name="Xin Y.-H."/>
        </authorList>
    </citation>
    <scope>NUCLEOTIDE SEQUENCE</scope>
    <source>
        <strain evidence="3">LS1R49</strain>
    </source>
</reference>
<dbReference type="Proteomes" id="UP001151079">
    <property type="component" value="Unassembled WGS sequence"/>
</dbReference>
<evidence type="ECO:0000313" key="3">
    <source>
        <dbReference type="EMBL" id="MCV9927185.1"/>
    </source>
</evidence>
<keyword evidence="1" id="KW-0812">Transmembrane</keyword>
<dbReference type="InterPro" id="IPR036938">
    <property type="entry name" value="PAP2/HPO_sf"/>
</dbReference>
<dbReference type="RefSeq" id="WP_264205359.1">
    <property type="nucleotide sequence ID" value="NZ_JAOZEW010000004.1"/>
</dbReference>
<feature type="transmembrane region" description="Helical" evidence="1">
    <location>
        <begin position="108"/>
        <end position="127"/>
    </location>
</feature>
<dbReference type="Gene3D" id="1.20.144.10">
    <property type="entry name" value="Phosphatidic acid phosphatase type 2/haloperoxidase"/>
    <property type="match status" value="1"/>
</dbReference>
<proteinExistence type="predicted"/>
<feature type="transmembrane region" description="Helical" evidence="1">
    <location>
        <begin position="165"/>
        <end position="184"/>
    </location>
</feature>
<dbReference type="PANTHER" id="PTHR14969">
    <property type="entry name" value="SPHINGOSINE-1-PHOSPHATE PHOSPHOHYDROLASE"/>
    <property type="match status" value="1"/>
</dbReference>
<dbReference type="PANTHER" id="PTHR14969:SF13">
    <property type="entry name" value="AT30094P"/>
    <property type="match status" value="1"/>
</dbReference>
<keyword evidence="4" id="KW-1185">Reference proteome</keyword>
<evidence type="ECO:0000259" key="2">
    <source>
        <dbReference type="SMART" id="SM00014"/>
    </source>
</evidence>
<dbReference type="SMART" id="SM00014">
    <property type="entry name" value="acidPPc"/>
    <property type="match status" value="1"/>
</dbReference>
<comment type="caution">
    <text evidence="3">The sequence shown here is derived from an EMBL/GenBank/DDBJ whole genome shotgun (WGS) entry which is preliminary data.</text>
</comment>
<evidence type="ECO:0000313" key="4">
    <source>
        <dbReference type="Proteomes" id="UP001151079"/>
    </source>
</evidence>
<protein>
    <submittedName>
        <fullName evidence="3">Phosphatase PAP2 family protein</fullName>
    </submittedName>
</protein>
<organism evidence="3 4">
    <name type="scientific">Flavobacterium shii</name>
    <dbReference type="NCBI Taxonomy" id="2987687"/>
    <lineage>
        <taxon>Bacteria</taxon>
        <taxon>Pseudomonadati</taxon>
        <taxon>Bacteroidota</taxon>
        <taxon>Flavobacteriia</taxon>
        <taxon>Flavobacteriales</taxon>
        <taxon>Flavobacteriaceae</taxon>
        <taxon>Flavobacterium</taxon>
    </lineage>
</organism>
<gene>
    <name evidence="3" type="ORF">OIU83_05955</name>
</gene>
<keyword evidence="1" id="KW-1133">Transmembrane helix</keyword>
<keyword evidence="1" id="KW-0472">Membrane</keyword>
<dbReference type="Pfam" id="PF01569">
    <property type="entry name" value="PAP2"/>
    <property type="match status" value="1"/>
</dbReference>
<evidence type="ECO:0000256" key="1">
    <source>
        <dbReference type="SAM" id="Phobius"/>
    </source>
</evidence>
<dbReference type="EMBL" id="JAOZEW010000004">
    <property type="protein sequence ID" value="MCV9927185.1"/>
    <property type="molecule type" value="Genomic_DNA"/>
</dbReference>
<dbReference type="SUPFAM" id="SSF48317">
    <property type="entry name" value="Acid phosphatase/Vanadium-dependent haloperoxidase"/>
    <property type="match status" value="1"/>
</dbReference>
<accession>A0A9X2ZB69</accession>
<dbReference type="CDD" id="cd03394">
    <property type="entry name" value="PAP2_like_5"/>
    <property type="match status" value="1"/>
</dbReference>
<name>A0A9X2ZB69_9FLAO</name>